<evidence type="ECO:0000256" key="1">
    <source>
        <dbReference type="SAM" id="Coils"/>
    </source>
</evidence>
<dbReference type="AlphaFoldDB" id="A0A444LH04"/>
<comment type="caution">
    <text evidence="3">The sequence shown here is derived from an EMBL/GenBank/DDBJ whole genome shotgun (WGS) entry which is preliminary data.</text>
</comment>
<sequence>MDVAQLGIQVTSKGTDQATVGLTNLSGAAARAQVDVQNLAKTSQVASGASMNVAKAYSAMNDNTSKLGGATGNTSNQIRMMAMQLSQVAQQTSATGNFIQALAIQLPDLALGFGTVGIAVGVLLGVLLPLVPVAKYTASALRFLADNLQAIAPYAVGAASALALLYSPLIIGGVVQLIALLGRLVVQLAAVAIAFAASNPAIAFVLGITAAVAAANIFRDELAQIFGRDIVADAKSGVNAVIGAFVGGYQGIKAAWSALPGALGDIVYSTANAVIAGVEAMVNSVTGKINEYIGSVNGMIQSLPFGVGEGMSIGSLPSVAFGRISNPSAGKADAAQSDVMKAIGAAQGTDYVGAIGNGIAAAAGKGSEALKNLAGWMEKVDEKGKKKGGAGGKSESEKYSDIVDGANRRIASLQAERDAVGMTEEAAAKLQYTQDILNQAQQRGITLTEAQRSQLGDLAGKMASLEAETKRAKEALDFAKDSTNSFLSDLRDGLQNGEGFFKSFGKAALNVLDRIVDKIQNQLVDALFSMGGASSGSGGGVFGAIFGGIGKLLGFANGTPSAPGGLAWVGERGKELVNLPRGSQVVPNHKIGAMGAANSNRPEKVDINVNVSGARGNQEIQQMVSAGVRNGIGQYDKALPGRIGEINERTG</sequence>
<dbReference type="Proteomes" id="UP000287687">
    <property type="component" value="Unassembled WGS sequence"/>
</dbReference>
<keyword evidence="2" id="KW-0812">Transmembrane</keyword>
<name>A0A444LH04_9HYPH</name>
<organism evidence="3 4">
    <name type="scientific">Neorhizobium lilium</name>
    <dbReference type="NCBI Taxonomy" id="2503024"/>
    <lineage>
        <taxon>Bacteria</taxon>
        <taxon>Pseudomonadati</taxon>
        <taxon>Pseudomonadota</taxon>
        <taxon>Alphaproteobacteria</taxon>
        <taxon>Hyphomicrobiales</taxon>
        <taxon>Rhizobiaceae</taxon>
        <taxon>Rhizobium/Agrobacterium group</taxon>
        <taxon>Neorhizobium</taxon>
    </lineage>
</organism>
<evidence type="ECO:0000313" key="4">
    <source>
        <dbReference type="Proteomes" id="UP000287687"/>
    </source>
</evidence>
<reference evidence="3 4" key="1">
    <citation type="submission" date="2019-01" db="EMBL/GenBank/DDBJ databases">
        <title>The draft genome of Rhizobium sp. 24NR.</title>
        <authorList>
            <person name="Liu L."/>
            <person name="Liang L."/>
            <person name="Shi S."/>
            <person name="Xu L."/>
            <person name="Wang X."/>
            <person name="Li L."/>
            <person name="Zhang X."/>
        </authorList>
    </citation>
    <scope>NUCLEOTIDE SEQUENCE [LARGE SCALE GENOMIC DNA]</scope>
    <source>
        <strain evidence="3 4">24NR</strain>
    </source>
</reference>
<feature type="transmembrane region" description="Helical" evidence="2">
    <location>
        <begin position="201"/>
        <end position="218"/>
    </location>
</feature>
<proteinExistence type="predicted"/>
<evidence type="ECO:0000256" key="2">
    <source>
        <dbReference type="SAM" id="Phobius"/>
    </source>
</evidence>
<keyword evidence="2" id="KW-0472">Membrane</keyword>
<evidence type="ECO:0000313" key="3">
    <source>
        <dbReference type="EMBL" id="RWX78259.1"/>
    </source>
</evidence>
<protein>
    <submittedName>
        <fullName evidence="3">Phage tail tape-measure protein</fullName>
    </submittedName>
</protein>
<feature type="coiled-coil region" evidence="1">
    <location>
        <begin position="455"/>
        <end position="482"/>
    </location>
</feature>
<keyword evidence="2" id="KW-1133">Transmembrane helix</keyword>
<dbReference type="OrthoDB" id="8219583at2"/>
<dbReference type="RefSeq" id="WP_128442237.1">
    <property type="nucleotide sequence ID" value="NZ_SBIP01000002.1"/>
</dbReference>
<keyword evidence="1" id="KW-0175">Coiled coil</keyword>
<dbReference type="EMBL" id="SBIP01000002">
    <property type="protein sequence ID" value="RWX78259.1"/>
    <property type="molecule type" value="Genomic_DNA"/>
</dbReference>
<keyword evidence="4" id="KW-1185">Reference proteome</keyword>
<gene>
    <name evidence="3" type="ORF">EPK99_06395</name>
</gene>
<feature type="transmembrane region" description="Helical" evidence="2">
    <location>
        <begin position="109"/>
        <end position="131"/>
    </location>
</feature>
<accession>A0A444LH04</accession>